<feature type="region of interest" description="Disordered" evidence="1">
    <location>
        <begin position="70"/>
        <end position="90"/>
    </location>
</feature>
<evidence type="ECO:0000313" key="2">
    <source>
        <dbReference type="EMBL" id="KAJ8876692.1"/>
    </source>
</evidence>
<name>A0ABQ9GXE1_9NEOP</name>
<feature type="region of interest" description="Disordered" evidence="1">
    <location>
        <begin position="1"/>
        <end position="37"/>
    </location>
</feature>
<evidence type="ECO:0000256" key="1">
    <source>
        <dbReference type="SAM" id="MobiDB-lite"/>
    </source>
</evidence>
<gene>
    <name evidence="2" type="ORF">PR048_021139</name>
</gene>
<protein>
    <submittedName>
        <fullName evidence="2">Uncharacterized protein</fullName>
    </submittedName>
</protein>
<keyword evidence="3" id="KW-1185">Reference proteome</keyword>
<organism evidence="2 3">
    <name type="scientific">Dryococelus australis</name>
    <dbReference type="NCBI Taxonomy" id="614101"/>
    <lineage>
        <taxon>Eukaryota</taxon>
        <taxon>Metazoa</taxon>
        <taxon>Ecdysozoa</taxon>
        <taxon>Arthropoda</taxon>
        <taxon>Hexapoda</taxon>
        <taxon>Insecta</taxon>
        <taxon>Pterygota</taxon>
        <taxon>Neoptera</taxon>
        <taxon>Polyneoptera</taxon>
        <taxon>Phasmatodea</taxon>
        <taxon>Verophasmatodea</taxon>
        <taxon>Anareolatae</taxon>
        <taxon>Phasmatidae</taxon>
        <taxon>Eurycanthinae</taxon>
        <taxon>Dryococelus</taxon>
    </lineage>
</organism>
<proteinExistence type="predicted"/>
<feature type="compositionally biased region" description="Basic and acidic residues" evidence="1">
    <location>
        <begin position="1"/>
        <end position="18"/>
    </location>
</feature>
<comment type="caution">
    <text evidence="2">The sequence shown here is derived from an EMBL/GenBank/DDBJ whole genome shotgun (WGS) entry which is preliminary data.</text>
</comment>
<dbReference type="Proteomes" id="UP001159363">
    <property type="component" value="Chromosome 7"/>
</dbReference>
<sequence length="310" mass="34139">MRRRNEGAGETGDPRENPLTKWASPDTIPTCENPVTRPGIEPSSSWWEVSVFLAQPPWPLRIEVSIDQRRNEEAGETGDLLENPPKIRSEPIPEKIRRPAASPVTIPTCENPGAIPLKLFVRLAQSNGVPHRRRVATAVAAFHTTKVAESNWLRGLCSCASKVKKRGSETRTPSSPSLLHARHTRLGANNDFTENVSVHRTLNIEGPPFLPERWLPDGTLQFRSTSHSTPGLDNEEGENSLRIQDGPSNVETAEISGTVADHEMRFSQNEITIGGNRVVAWGRGPVLTAVSKQHAPDSSWRGCFLIAVQN</sequence>
<evidence type="ECO:0000313" key="3">
    <source>
        <dbReference type="Proteomes" id="UP001159363"/>
    </source>
</evidence>
<accession>A0ABQ9GXE1</accession>
<reference evidence="2 3" key="1">
    <citation type="submission" date="2023-02" db="EMBL/GenBank/DDBJ databases">
        <title>LHISI_Scaffold_Assembly.</title>
        <authorList>
            <person name="Stuart O.P."/>
            <person name="Cleave R."/>
            <person name="Magrath M.J.L."/>
            <person name="Mikheyev A.S."/>
        </authorList>
    </citation>
    <scope>NUCLEOTIDE SEQUENCE [LARGE SCALE GENOMIC DNA]</scope>
    <source>
        <strain evidence="2">Daus_M_001</strain>
        <tissue evidence="2">Leg muscle</tissue>
    </source>
</reference>
<dbReference type="EMBL" id="JARBHB010000008">
    <property type="protein sequence ID" value="KAJ8876692.1"/>
    <property type="molecule type" value="Genomic_DNA"/>
</dbReference>